<dbReference type="AlphaFoldDB" id="A0AA39ZRD8"/>
<accession>A0AA39ZRD8</accession>
<feature type="transmembrane region" description="Helical" evidence="2">
    <location>
        <begin position="363"/>
        <end position="384"/>
    </location>
</feature>
<protein>
    <recommendedName>
        <fullName evidence="5">Transmembrane protein</fullName>
    </recommendedName>
</protein>
<comment type="caution">
    <text evidence="3">The sequence shown here is derived from an EMBL/GenBank/DDBJ whole genome shotgun (WGS) entry which is preliminary data.</text>
</comment>
<proteinExistence type="predicted"/>
<reference evidence="3" key="1">
    <citation type="submission" date="2023-06" db="EMBL/GenBank/DDBJ databases">
        <title>Genome-scale phylogeny and comparative genomics of the fungal order Sordariales.</title>
        <authorList>
            <consortium name="Lawrence Berkeley National Laboratory"/>
            <person name="Hensen N."/>
            <person name="Bonometti L."/>
            <person name="Westerberg I."/>
            <person name="Brannstrom I.O."/>
            <person name="Guillou S."/>
            <person name="Cros-Aarteil S."/>
            <person name="Calhoun S."/>
            <person name="Haridas S."/>
            <person name="Kuo A."/>
            <person name="Mondo S."/>
            <person name="Pangilinan J."/>
            <person name="Riley R."/>
            <person name="Labutti K."/>
            <person name="Andreopoulos B."/>
            <person name="Lipzen A."/>
            <person name="Chen C."/>
            <person name="Yanf M."/>
            <person name="Daum C."/>
            <person name="Ng V."/>
            <person name="Clum A."/>
            <person name="Steindorff A."/>
            <person name="Ohm R."/>
            <person name="Martin F."/>
            <person name="Silar P."/>
            <person name="Natvig D."/>
            <person name="Lalanne C."/>
            <person name="Gautier V."/>
            <person name="Ament-Velasquez S.L."/>
            <person name="Kruys A."/>
            <person name="Hutchinson M.I."/>
            <person name="Powell A.J."/>
            <person name="Barry K."/>
            <person name="Miller A.N."/>
            <person name="Grigoriev I.V."/>
            <person name="Debuchy R."/>
            <person name="Gladieux P."/>
            <person name="Thoren M.H."/>
            <person name="Johannesson H."/>
        </authorList>
    </citation>
    <scope>NUCLEOTIDE SEQUENCE</scope>
    <source>
        <strain evidence="3">SMH4607-1</strain>
    </source>
</reference>
<evidence type="ECO:0000313" key="4">
    <source>
        <dbReference type="Proteomes" id="UP001172102"/>
    </source>
</evidence>
<feature type="transmembrane region" description="Helical" evidence="2">
    <location>
        <begin position="396"/>
        <end position="418"/>
    </location>
</feature>
<evidence type="ECO:0000256" key="1">
    <source>
        <dbReference type="SAM" id="MobiDB-lite"/>
    </source>
</evidence>
<keyword evidence="2" id="KW-0472">Membrane</keyword>
<keyword evidence="2" id="KW-0812">Transmembrane</keyword>
<feature type="transmembrane region" description="Helical" evidence="2">
    <location>
        <begin position="59"/>
        <end position="78"/>
    </location>
</feature>
<evidence type="ECO:0000313" key="3">
    <source>
        <dbReference type="EMBL" id="KAK0702286.1"/>
    </source>
</evidence>
<feature type="transmembrane region" description="Helical" evidence="2">
    <location>
        <begin position="424"/>
        <end position="450"/>
    </location>
</feature>
<name>A0AA39ZRD8_9PEZI</name>
<keyword evidence="2" id="KW-1133">Transmembrane helix</keyword>
<feature type="transmembrane region" description="Helical" evidence="2">
    <location>
        <begin position="272"/>
        <end position="289"/>
    </location>
</feature>
<dbReference type="Proteomes" id="UP001172102">
    <property type="component" value="Unassembled WGS sequence"/>
</dbReference>
<keyword evidence="4" id="KW-1185">Reference proteome</keyword>
<feature type="region of interest" description="Disordered" evidence="1">
    <location>
        <begin position="106"/>
        <end position="138"/>
    </location>
</feature>
<evidence type="ECO:0008006" key="5">
    <source>
        <dbReference type="Google" id="ProtNLM"/>
    </source>
</evidence>
<gene>
    <name evidence="3" type="ORF">B0H67DRAFT_547275</name>
</gene>
<sequence>MASNASNCPVSPPGYFYRDNCSLLCKPAGWTDVLVFFLGNYVAHVATVNISPGTSTYNWTWQCLIVFLAPGAGILSAFEAIQSRAIFAPTELQMAARARALVMVVPPPPPEADNSDSPSRVPESPGTEPSSPLDVHSGRREQDIEWCLSVSSSRQRGASKWDVPRVHYDLTNCPLGEPDPSIQAQTIHGILQLPKGYSLRVLDERARFENDSEVPFLGGIWRGAIGLLGLSMPSRPWNTSVPCNKNFVTIIVSLFQLGFSLVTLYRARGDQVALYGYAAFGLTVAQYAWMSLLNLMGGLIRPQYSGLFLVESQTLRDLKKKVAEQDKAHEFLLDGTLGKLTAKSENEILGVTRRNVDKITGRYHSGLVVALAAPLAVVGGISHFSPGSSALYQRVWIMMWQLSGYSTFFQFFSLSFFATSGFALARIFIPVMACLLCLCAVSAVGGLVVVGKMIREYGVCVQVS</sequence>
<dbReference type="EMBL" id="JAUKUA010000009">
    <property type="protein sequence ID" value="KAK0702286.1"/>
    <property type="molecule type" value="Genomic_DNA"/>
</dbReference>
<organism evidence="3 4">
    <name type="scientific">Lasiosphaeris hirsuta</name>
    <dbReference type="NCBI Taxonomy" id="260670"/>
    <lineage>
        <taxon>Eukaryota</taxon>
        <taxon>Fungi</taxon>
        <taxon>Dikarya</taxon>
        <taxon>Ascomycota</taxon>
        <taxon>Pezizomycotina</taxon>
        <taxon>Sordariomycetes</taxon>
        <taxon>Sordariomycetidae</taxon>
        <taxon>Sordariales</taxon>
        <taxon>Lasiosphaeriaceae</taxon>
        <taxon>Lasiosphaeris</taxon>
    </lineage>
</organism>
<evidence type="ECO:0000256" key="2">
    <source>
        <dbReference type="SAM" id="Phobius"/>
    </source>
</evidence>
<feature type="transmembrane region" description="Helical" evidence="2">
    <location>
        <begin position="246"/>
        <end position="265"/>
    </location>
</feature>